<organism evidence="2 3">
    <name type="scientific">Paractinoplanes globisporus</name>
    <dbReference type="NCBI Taxonomy" id="113565"/>
    <lineage>
        <taxon>Bacteria</taxon>
        <taxon>Bacillati</taxon>
        <taxon>Actinomycetota</taxon>
        <taxon>Actinomycetes</taxon>
        <taxon>Micromonosporales</taxon>
        <taxon>Micromonosporaceae</taxon>
        <taxon>Paractinoplanes</taxon>
    </lineage>
</organism>
<reference evidence="2 3" key="1">
    <citation type="submission" date="2024-10" db="EMBL/GenBank/DDBJ databases">
        <title>The Natural Products Discovery Center: Release of the First 8490 Sequenced Strains for Exploring Actinobacteria Biosynthetic Diversity.</title>
        <authorList>
            <person name="Kalkreuter E."/>
            <person name="Kautsar S.A."/>
            <person name="Yang D."/>
            <person name="Bader C.D."/>
            <person name="Teijaro C.N."/>
            <person name="Fluegel L."/>
            <person name="Davis C.M."/>
            <person name="Simpson J.R."/>
            <person name="Lauterbach L."/>
            <person name="Steele A.D."/>
            <person name="Gui C."/>
            <person name="Meng S."/>
            <person name="Li G."/>
            <person name="Viehrig K."/>
            <person name="Ye F."/>
            <person name="Su P."/>
            <person name="Kiefer A.F."/>
            <person name="Nichols A."/>
            <person name="Cepeda A.J."/>
            <person name="Yan W."/>
            <person name="Fan B."/>
            <person name="Jiang Y."/>
            <person name="Adhikari A."/>
            <person name="Zheng C.-J."/>
            <person name="Schuster L."/>
            <person name="Cowan T.M."/>
            <person name="Smanski M.J."/>
            <person name="Chevrette M.G."/>
            <person name="De Carvalho L.P.S."/>
            <person name="Shen B."/>
        </authorList>
    </citation>
    <scope>NUCLEOTIDE SEQUENCE [LARGE SCALE GENOMIC DNA]</scope>
    <source>
        <strain evidence="2 3">NPDC000087</strain>
    </source>
</reference>
<comment type="caution">
    <text evidence="2">The sequence shown here is derived from an EMBL/GenBank/DDBJ whole genome shotgun (WGS) entry which is preliminary data.</text>
</comment>
<protein>
    <submittedName>
        <fullName evidence="2">Uncharacterized protein</fullName>
    </submittedName>
</protein>
<proteinExistence type="predicted"/>
<evidence type="ECO:0000313" key="3">
    <source>
        <dbReference type="Proteomes" id="UP001602245"/>
    </source>
</evidence>
<sequence>MTIIGSAKGFDSPAQSVPAKGSTVGPWNGRPGTGYEVLFGVRGAKAGMYKFKSVRVQYRVGGNRYVLSSNDRVWFCVGVDSC</sequence>
<name>A0ABW6WSE0_9ACTN</name>
<evidence type="ECO:0000313" key="2">
    <source>
        <dbReference type="EMBL" id="MFF5295953.1"/>
    </source>
</evidence>
<dbReference type="RefSeq" id="WP_020516156.1">
    <property type="nucleotide sequence ID" value="NZ_JBIAZU010000008.1"/>
</dbReference>
<evidence type="ECO:0000256" key="1">
    <source>
        <dbReference type="SAM" id="MobiDB-lite"/>
    </source>
</evidence>
<feature type="region of interest" description="Disordered" evidence="1">
    <location>
        <begin position="1"/>
        <end position="31"/>
    </location>
</feature>
<dbReference type="Proteomes" id="UP001602245">
    <property type="component" value="Unassembled WGS sequence"/>
</dbReference>
<keyword evidence="3" id="KW-1185">Reference proteome</keyword>
<accession>A0ABW6WSE0</accession>
<gene>
    <name evidence="2" type="ORF">ACFY35_41525</name>
</gene>
<dbReference type="EMBL" id="JBIAZU010000008">
    <property type="protein sequence ID" value="MFF5295953.1"/>
    <property type="molecule type" value="Genomic_DNA"/>
</dbReference>